<organism evidence="5 6">
    <name type="scientific">Nostoc paludosum FACHB-159</name>
    <dbReference type="NCBI Taxonomy" id="2692908"/>
    <lineage>
        <taxon>Bacteria</taxon>
        <taxon>Bacillati</taxon>
        <taxon>Cyanobacteriota</taxon>
        <taxon>Cyanophyceae</taxon>
        <taxon>Nostocales</taxon>
        <taxon>Nostocaceae</taxon>
        <taxon>Nostoc</taxon>
    </lineage>
</organism>
<evidence type="ECO:0000313" key="5">
    <source>
        <dbReference type="EMBL" id="MBD2736043.1"/>
    </source>
</evidence>
<protein>
    <submittedName>
        <fullName evidence="5">FAD-binding protein</fullName>
    </submittedName>
</protein>
<dbReference type="PANTHER" id="PTHR11632">
    <property type="entry name" value="SUCCINATE DEHYDROGENASE 2 FLAVOPROTEIN SUBUNIT"/>
    <property type="match status" value="1"/>
</dbReference>
<feature type="domain" description="Fumarate reductase/succinate dehydrogenase flavoprotein-like C-terminal" evidence="4">
    <location>
        <begin position="435"/>
        <end position="509"/>
    </location>
</feature>
<sequence length="553" mass="60198">MLKTLTTDFELDLQADVLVIGGGPAGTWAAWSAASSGARVILVDKGYCGTTGCAAASGNGVWYVPPDPDARETAKASRESLGGFLSDRNWMDRVLNQTYVNVNQLAEWGYPFPTDDEGKPYRRSLQGPEYMRLMRRQIQRAGVKILDHSPALELLVDEDSAVGGATGANRQTDARWVVRSRATIIATGGCAFLSKALGCNVLTGDGYLMAAEAGAEMSGMEFSNAYGISPAFSSVTKTLFYNWATFTYEDGTVIPGAGSQRGRSVIAQTLLEQPVYAILDKAAESMRPSMRLAQPNFFLPFDRAGIDPFTQRFPVTLRLEGTVRGTGGIRIVDDSCATSVRGLYAAGDAATRELICGGFTGGGSHNAAWAISSGYWSGQSAAEYVHSLKEQKAQPQLKGVGEVALNSQSDRFDKFATDEVIQAVQSEVFPYEKNLFRTEKGLTESLARLNHLWQEIRSSQVTSNQELIRAREAAAMVATARWMYGSAIERKETRGMHKHLDYPEQDPNQQHYLISGGLDRVWVKTQPLNTTAKAEILQSKIQNLKSKIVGAVV</sequence>
<comment type="caution">
    <text evidence="5">The sequence shown here is derived from an EMBL/GenBank/DDBJ whole genome shotgun (WGS) entry which is preliminary data.</text>
</comment>
<evidence type="ECO:0000256" key="2">
    <source>
        <dbReference type="ARBA" id="ARBA00023002"/>
    </source>
</evidence>
<dbReference type="PRINTS" id="PR00411">
    <property type="entry name" value="PNDRDTASEI"/>
</dbReference>
<dbReference type="SUPFAM" id="SSF46977">
    <property type="entry name" value="Succinate dehydrogenase/fumarate reductase flavoprotein C-terminal domain"/>
    <property type="match status" value="1"/>
</dbReference>
<dbReference type="Gene3D" id="3.50.50.60">
    <property type="entry name" value="FAD/NAD(P)-binding domain"/>
    <property type="match status" value="1"/>
</dbReference>
<dbReference type="Gene3D" id="1.20.58.100">
    <property type="entry name" value="Fumarate reductase/succinate dehydrogenase flavoprotein-like, C-terminal domain"/>
    <property type="match status" value="1"/>
</dbReference>
<evidence type="ECO:0000256" key="1">
    <source>
        <dbReference type="ARBA" id="ARBA00022630"/>
    </source>
</evidence>
<dbReference type="EMBL" id="JACJTU010000018">
    <property type="protein sequence ID" value="MBD2736043.1"/>
    <property type="molecule type" value="Genomic_DNA"/>
</dbReference>
<keyword evidence="6" id="KW-1185">Reference proteome</keyword>
<dbReference type="Pfam" id="PF00890">
    <property type="entry name" value="FAD_binding_2"/>
    <property type="match status" value="1"/>
</dbReference>
<keyword evidence="1" id="KW-0285">Flavoprotein</keyword>
<dbReference type="RefSeq" id="WP_190956699.1">
    <property type="nucleotide sequence ID" value="NZ_JACJTU010000018.1"/>
</dbReference>
<keyword evidence="2" id="KW-0560">Oxidoreductase</keyword>
<dbReference type="InterPro" id="IPR030664">
    <property type="entry name" value="SdhA/FrdA/AprA"/>
</dbReference>
<dbReference type="SUPFAM" id="SSF51905">
    <property type="entry name" value="FAD/NAD(P)-binding domain"/>
    <property type="match status" value="1"/>
</dbReference>
<dbReference type="Pfam" id="PF02910">
    <property type="entry name" value="Succ_DH_flav_C"/>
    <property type="match status" value="1"/>
</dbReference>
<accession>A0ABR8KCZ4</accession>
<dbReference type="PANTHER" id="PTHR11632:SF51">
    <property type="entry name" value="SUCCINATE DEHYDROGENASE [UBIQUINONE] FLAVOPROTEIN SUBUNIT, MITOCHONDRIAL"/>
    <property type="match status" value="1"/>
</dbReference>
<dbReference type="InterPro" id="IPR037099">
    <property type="entry name" value="Fum_R/Succ_DH_flav-like_C_sf"/>
</dbReference>
<dbReference type="InterPro" id="IPR003953">
    <property type="entry name" value="FAD-dep_OxRdtase_2_FAD-bd"/>
</dbReference>
<dbReference type="PIRSF" id="PIRSF000171">
    <property type="entry name" value="SDHA_APRA_LASPO"/>
    <property type="match status" value="1"/>
</dbReference>
<gene>
    <name evidence="5" type="ORF">H6H03_19470</name>
</gene>
<evidence type="ECO:0000313" key="6">
    <source>
        <dbReference type="Proteomes" id="UP000637383"/>
    </source>
</evidence>
<feature type="domain" description="FAD-dependent oxidoreductase 2 FAD-binding" evidence="3">
    <location>
        <begin position="16"/>
        <end position="222"/>
    </location>
</feature>
<dbReference type="PRINTS" id="PR00368">
    <property type="entry name" value="FADPNR"/>
</dbReference>
<dbReference type="InterPro" id="IPR036188">
    <property type="entry name" value="FAD/NAD-bd_sf"/>
</dbReference>
<dbReference type="InterPro" id="IPR015939">
    <property type="entry name" value="Fum_Rdtase/Succ_DH_flav-like_C"/>
</dbReference>
<evidence type="ECO:0000259" key="4">
    <source>
        <dbReference type="Pfam" id="PF02910"/>
    </source>
</evidence>
<proteinExistence type="predicted"/>
<reference evidence="5 6" key="1">
    <citation type="journal article" date="2020" name="ISME J.">
        <title>Comparative genomics reveals insights into cyanobacterial evolution and habitat adaptation.</title>
        <authorList>
            <person name="Chen M.Y."/>
            <person name="Teng W.K."/>
            <person name="Zhao L."/>
            <person name="Hu C.X."/>
            <person name="Zhou Y.K."/>
            <person name="Han B.P."/>
            <person name="Song L.R."/>
            <person name="Shu W.S."/>
        </authorList>
    </citation>
    <scope>NUCLEOTIDE SEQUENCE [LARGE SCALE GENOMIC DNA]</scope>
    <source>
        <strain evidence="5 6">FACHB-159</strain>
    </source>
</reference>
<evidence type="ECO:0000259" key="3">
    <source>
        <dbReference type="Pfam" id="PF00890"/>
    </source>
</evidence>
<name>A0ABR8KCZ4_9NOSO</name>
<dbReference type="Proteomes" id="UP000637383">
    <property type="component" value="Unassembled WGS sequence"/>
</dbReference>